<comment type="caution">
    <text evidence="1">The sequence shown here is derived from an EMBL/GenBank/DDBJ whole genome shotgun (WGS) entry which is preliminary data.</text>
</comment>
<evidence type="ECO:0000313" key="2">
    <source>
        <dbReference type="Proteomes" id="UP000004814"/>
    </source>
</evidence>
<dbReference type="PATRIC" id="fig|396597.7.peg.7058"/>
<gene>
    <name evidence="1" type="ORF">BamMEX5DRAFT_1242</name>
</gene>
<dbReference type="Proteomes" id="UP000004814">
    <property type="component" value="Unassembled WGS sequence"/>
</dbReference>
<proteinExistence type="predicted"/>
<dbReference type="AlphaFoldDB" id="B1T0C6"/>
<protein>
    <submittedName>
        <fullName evidence="1">Uncharacterized protein</fullName>
    </submittedName>
</protein>
<organism evidence="1 2">
    <name type="scientific">Burkholderia ambifaria MEX-5</name>
    <dbReference type="NCBI Taxonomy" id="396597"/>
    <lineage>
        <taxon>Bacteria</taxon>
        <taxon>Pseudomonadati</taxon>
        <taxon>Pseudomonadota</taxon>
        <taxon>Betaproteobacteria</taxon>
        <taxon>Burkholderiales</taxon>
        <taxon>Burkholderiaceae</taxon>
        <taxon>Burkholderia</taxon>
        <taxon>Burkholderia cepacia complex</taxon>
    </lineage>
</organism>
<name>B1T0C6_9BURK</name>
<accession>B1T0C6</accession>
<dbReference type="RefSeq" id="WP_006757238.1">
    <property type="nucleotide sequence ID" value="NZ_ABLK01000025.1"/>
</dbReference>
<sequence length="123" mass="13709">MSFRTMTYVALAPGVQFTDVAPSCLTRSVLVADERGMLIVYESYLAPSGPRESIGCDLTPDMLDEIAVQRFLDTLPRDMFYLKRVGETTSSTRGEFDAKLFNDEPDVEEIDAAYLSPPVMRDA</sequence>
<reference evidence="1 2" key="1">
    <citation type="submission" date="2008-03" db="EMBL/GenBank/DDBJ databases">
        <title>Sequencing of the draft genome and assembly of Burkholderia ambifaria MEX-5.</title>
        <authorList>
            <consortium name="US DOE Joint Genome Institute (JGI-PGF)"/>
            <person name="Copeland A."/>
            <person name="Lucas S."/>
            <person name="Lapidus A."/>
            <person name="Glavina del Rio T."/>
            <person name="Dalin E."/>
            <person name="Tice H."/>
            <person name="Bruce D."/>
            <person name="Goodwin L."/>
            <person name="Pitluck S."/>
            <person name="Larimer F."/>
            <person name="Land M.L."/>
            <person name="Hauser L."/>
            <person name="Tiedje J."/>
            <person name="Richardson P."/>
        </authorList>
    </citation>
    <scope>NUCLEOTIDE SEQUENCE [LARGE SCALE GENOMIC DNA]</scope>
    <source>
        <strain evidence="1 2">MEX-5</strain>
    </source>
</reference>
<dbReference type="EMBL" id="ABLK01000025">
    <property type="protein sequence ID" value="EDT42937.1"/>
    <property type="molecule type" value="Genomic_DNA"/>
</dbReference>
<evidence type="ECO:0000313" key="1">
    <source>
        <dbReference type="EMBL" id="EDT42937.1"/>
    </source>
</evidence>